<dbReference type="EMBL" id="BPVZ01000099">
    <property type="protein sequence ID" value="GKV33244.1"/>
    <property type="molecule type" value="Genomic_DNA"/>
</dbReference>
<name>A0AAV5L7N9_9ROSI</name>
<dbReference type="InterPro" id="IPR057235">
    <property type="entry name" value="DUF7913"/>
</dbReference>
<dbReference type="AlphaFoldDB" id="A0AAV5L7N9"/>
<comment type="caution">
    <text evidence="2">The sequence shown here is derived from an EMBL/GenBank/DDBJ whole genome shotgun (WGS) entry which is preliminary data.</text>
</comment>
<feature type="domain" description="DUF7913" evidence="1">
    <location>
        <begin position="5"/>
        <end position="52"/>
    </location>
</feature>
<dbReference type="Pfam" id="PF25500">
    <property type="entry name" value="DUF7913"/>
    <property type="match status" value="1"/>
</dbReference>
<reference evidence="2 3" key="1">
    <citation type="journal article" date="2021" name="Commun. Biol.">
        <title>The genome of Shorea leprosula (Dipterocarpaceae) highlights the ecological relevance of drought in aseasonal tropical rainforests.</title>
        <authorList>
            <person name="Ng K.K.S."/>
            <person name="Kobayashi M.J."/>
            <person name="Fawcett J.A."/>
            <person name="Hatakeyama M."/>
            <person name="Paape T."/>
            <person name="Ng C.H."/>
            <person name="Ang C.C."/>
            <person name="Tnah L.H."/>
            <person name="Lee C.T."/>
            <person name="Nishiyama T."/>
            <person name="Sese J."/>
            <person name="O'Brien M.J."/>
            <person name="Copetti D."/>
            <person name="Mohd Noor M.I."/>
            <person name="Ong R.C."/>
            <person name="Putra M."/>
            <person name="Sireger I.Z."/>
            <person name="Indrioko S."/>
            <person name="Kosugi Y."/>
            <person name="Izuno A."/>
            <person name="Isagi Y."/>
            <person name="Lee S.L."/>
            <person name="Shimizu K.K."/>
        </authorList>
    </citation>
    <scope>NUCLEOTIDE SEQUENCE [LARGE SCALE GENOMIC DNA]</scope>
    <source>
        <strain evidence="2">214</strain>
    </source>
</reference>
<evidence type="ECO:0000313" key="2">
    <source>
        <dbReference type="EMBL" id="GKV33244.1"/>
    </source>
</evidence>
<dbReference type="Proteomes" id="UP001054252">
    <property type="component" value="Unassembled WGS sequence"/>
</dbReference>
<organism evidence="2 3">
    <name type="scientific">Rubroshorea leprosula</name>
    <dbReference type="NCBI Taxonomy" id="152421"/>
    <lineage>
        <taxon>Eukaryota</taxon>
        <taxon>Viridiplantae</taxon>
        <taxon>Streptophyta</taxon>
        <taxon>Embryophyta</taxon>
        <taxon>Tracheophyta</taxon>
        <taxon>Spermatophyta</taxon>
        <taxon>Magnoliopsida</taxon>
        <taxon>eudicotyledons</taxon>
        <taxon>Gunneridae</taxon>
        <taxon>Pentapetalae</taxon>
        <taxon>rosids</taxon>
        <taxon>malvids</taxon>
        <taxon>Malvales</taxon>
        <taxon>Dipterocarpaceae</taxon>
        <taxon>Rubroshorea</taxon>
    </lineage>
</organism>
<sequence>MGKSQVCSTEDAVHALLDYLVEPLLPPAESTKQRTPSESQQLLVAKQWQTISLGWFECWVEVWNLRLLSAFGKAGKGAEPITCNSLLSN</sequence>
<dbReference type="PANTHER" id="PTHR33913">
    <property type="entry name" value="ALEURONE LAYER MORPHOGENESIS PROTEIN"/>
    <property type="match status" value="1"/>
</dbReference>
<dbReference type="PANTHER" id="PTHR33913:SF1">
    <property type="entry name" value="DRBM DOMAIN-CONTAINING PROTEIN"/>
    <property type="match status" value="1"/>
</dbReference>
<keyword evidence="3" id="KW-1185">Reference proteome</keyword>
<protein>
    <recommendedName>
        <fullName evidence="1">DUF7913 domain-containing protein</fullName>
    </recommendedName>
</protein>
<gene>
    <name evidence="2" type="ORF">SLEP1_g41773</name>
</gene>
<evidence type="ECO:0000313" key="3">
    <source>
        <dbReference type="Proteomes" id="UP001054252"/>
    </source>
</evidence>
<evidence type="ECO:0000259" key="1">
    <source>
        <dbReference type="Pfam" id="PF25500"/>
    </source>
</evidence>
<proteinExistence type="predicted"/>
<accession>A0AAV5L7N9</accession>